<proteinExistence type="predicted"/>
<sequence>MSSNITDFEALVQQYADKIAKERGTKVKWICIDGSQSHIKEQYPDMKVSVNVQDPVFFWDAPSVNQDMLYKDRVTNNGSESVSTTISRSESVSNNFSWSTTEGIKVGASVKVSAKFAGIGAETEESFEFNFSSTQGESKTTTKTWGVNKTIVTPPKSSTEISWILDRNKSAGTFKSDVTISGNVAIWFKDKIDLNIPGGSNLHWLWFPTPASVIRELGNPNGFRTSGSDAIFNAVGKANADVGLESQLWVNETPITQNEGAKQASLERSSPSQILIFDKDGTLLQDNTVAGVSPEEATV</sequence>
<reference evidence="1 2" key="1">
    <citation type="journal article" date="2012" name="Int. J. Syst. Evol. Microbiol.">
        <title>Vibrio caribbeanicus sp. nov., isolated from the marine sponge Scleritoderma cyanea.</title>
        <authorList>
            <person name="Hoffmann M."/>
            <person name="Monday S.R."/>
            <person name="Allard M.W."/>
            <person name="Strain E.A."/>
            <person name="Whittaker P."/>
            <person name="Naum M."/>
            <person name="McCarthy P.J."/>
            <person name="Lopez J.V."/>
            <person name="Fischer M."/>
            <person name="Brown E.W."/>
        </authorList>
    </citation>
    <scope>NUCLEOTIDE SEQUENCE [LARGE SCALE GENOMIC DNA]</scope>
    <source>
        <strain evidence="1 2">ATCC BAA-2122</strain>
    </source>
</reference>
<dbReference type="Gene3D" id="2.170.15.10">
    <property type="entry name" value="Proaerolysin, chain A, domain 3"/>
    <property type="match status" value="1"/>
</dbReference>
<dbReference type="EMBL" id="AEIU01000069">
    <property type="protein sequence ID" value="EFP96829.1"/>
    <property type="molecule type" value="Genomic_DNA"/>
</dbReference>
<gene>
    <name evidence="1" type="ORF">VIBC2010_07664</name>
</gene>
<accession>E3BJR0</accession>
<dbReference type="Proteomes" id="UP000002943">
    <property type="component" value="Unassembled WGS sequence"/>
</dbReference>
<keyword evidence="2" id="KW-1185">Reference proteome</keyword>
<comment type="caution">
    <text evidence="1">The sequence shown here is derived from an EMBL/GenBank/DDBJ whole genome shotgun (WGS) entry which is preliminary data.</text>
</comment>
<dbReference type="TCDB" id="1.C.13.1.4">
    <property type="family name" value="the channel-forming leukocidin cytotoxin (ctx) family"/>
</dbReference>
<dbReference type="OrthoDB" id="1495556at2"/>
<dbReference type="PANTHER" id="PTHR34007:SF1">
    <property type="entry name" value="AEROLYSIN-LIKE PROTEIN-RELATED"/>
    <property type="match status" value="1"/>
</dbReference>
<dbReference type="CDD" id="cd20237">
    <property type="entry name" value="PFM_LIN24-like"/>
    <property type="match status" value="1"/>
</dbReference>
<dbReference type="InterPro" id="IPR004991">
    <property type="entry name" value="Aerolysin-like"/>
</dbReference>
<evidence type="ECO:0000313" key="1">
    <source>
        <dbReference type="EMBL" id="EFP96829.1"/>
    </source>
</evidence>
<protein>
    <submittedName>
        <fullName evidence="1">Uncharacterized protein</fullName>
    </submittedName>
</protein>
<dbReference type="eggNOG" id="ENOG5033J8A">
    <property type="taxonomic scope" value="Bacteria"/>
</dbReference>
<dbReference type="AlphaFoldDB" id="E3BJR0"/>
<name>E3BJR0_9VIBR</name>
<evidence type="ECO:0000313" key="2">
    <source>
        <dbReference type="Proteomes" id="UP000002943"/>
    </source>
</evidence>
<organism evidence="1 2">
    <name type="scientific">Vibrio caribbeanicus ATCC BAA-2122</name>
    <dbReference type="NCBI Taxonomy" id="796620"/>
    <lineage>
        <taxon>Bacteria</taxon>
        <taxon>Pseudomonadati</taxon>
        <taxon>Pseudomonadota</taxon>
        <taxon>Gammaproteobacteria</taxon>
        <taxon>Vibrionales</taxon>
        <taxon>Vibrionaceae</taxon>
        <taxon>Vibrio</taxon>
    </lineage>
</organism>
<dbReference type="RefSeq" id="WP_009601263.1">
    <property type="nucleotide sequence ID" value="NZ_AEIU01000069.1"/>
</dbReference>
<dbReference type="Pfam" id="PF03318">
    <property type="entry name" value="ETX_MTX2"/>
    <property type="match status" value="1"/>
</dbReference>
<dbReference type="PANTHER" id="PTHR34007">
    <property type="entry name" value="AEROLYSIN-LIKE PROTEIN-RELATED"/>
    <property type="match status" value="1"/>
</dbReference>
<dbReference type="STRING" id="796620.VIBC2010_07664"/>
<dbReference type="SUPFAM" id="SSF56973">
    <property type="entry name" value="Aerolisin/ETX pore-forming domain"/>
    <property type="match status" value="1"/>
</dbReference>
<dbReference type="InterPro" id="IPR053280">
    <property type="entry name" value="Aerolysin-like_pore-former"/>
</dbReference>